<dbReference type="GO" id="GO:0008757">
    <property type="term" value="F:S-adenosylmethionine-dependent methyltransferase activity"/>
    <property type="evidence" value="ECO:0007669"/>
    <property type="project" value="InterPro"/>
</dbReference>
<dbReference type="SUPFAM" id="SSF53335">
    <property type="entry name" value="S-adenosyl-L-methionine-dependent methyltransferases"/>
    <property type="match status" value="1"/>
</dbReference>
<gene>
    <name evidence="2" type="ORF">LCGC14_1038590</name>
</gene>
<feature type="domain" description="Methyltransferase type 11" evidence="1">
    <location>
        <begin position="60"/>
        <end position="108"/>
    </location>
</feature>
<dbReference type="InterPro" id="IPR013216">
    <property type="entry name" value="Methyltransf_11"/>
</dbReference>
<dbReference type="EMBL" id="LAZR01004262">
    <property type="protein sequence ID" value="KKN10245.1"/>
    <property type="molecule type" value="Genomic_DNA"/>
</dbReference>
<sequence length="239" mass="27507">MIKLIRQFVEICAEILPISEPIYEFGSFQGSQGSFLDLRPFFPDKEYIGADMQDGLGVDIVLNLHDIDLPSDHVGTVLCLNTFEHVEFPRKAIEEIYRILKSNGILIISSHMNFPIHGAPNDYWRFTPDGFRSLLKTFDLSFVEFYGDHINPPFVIGIGFKGSISENIKNKLIIKIKHWKVYGGRLSKRWKKLLLKLIPPAFLTMFLNIYKRIRGAYCEYCGIKLKKTDKSCIECGRPQ</sequence>
<dbReference type="Pfam" id="PF08241">
    <property type="entry name" value="Methyltransf_11"/>
    <property type="match status" value="1"/>
</dbReference>
<reference evidence="2" key="1">
    <citation type="journal article" date="2015" name="Nature">
        <title>Complex archaea that bridge the gap between prokaryotes and eukaryotes.</title>
        <authorList>
            <person name="Spang A."/>
            <person name="Saw J.H."/>
            <person name="Jorgensen S.L."/>
            <person name="Zaremba-Niedzwiedzka K."/>
            <person name="Martijn J."/>
            <person name="Lind A.E."/>
            <person name="van Eijk R."/>
            <person name="Schleper C."/>
            <person name="Guy L."/>
            <person name="Ettema T.J."/>
        </authorList>
    </citation>
    <scope>NUCLEOTIDE SEQUENCE</scope>
</reference>
<proteinExistence type="predicted"/>
<dbReference type="Gene3D" id="3.40.50.150">
    <property type="entry name" value="Vaccinia Virus protein VP39"/>
    <property type="match status" value="1"/>
</dbReference>
<protein>
    <recommendedName>
        <fullName evidence="1">Methyltransferase type 11 domain-containing protein</fullName>
    </recommendedName>
</protein>
<name>A0A0F9MSG5_9ZZZZ</name>
<evidence type="ECO:0000259" key="1">
    <source>
        <dbReference type="Pfam" id="PF08241"/>
    </source>
</evidence>
<organism evidence="2">
    <name type="scientific">marine sediment metagenome</name>
    <dbReference type="NCBI Taxonomy" id="412755"/>
    <lineage>
        <taxon>unclassified sequences</taxon>
        <taxon>metagenomes</taxon>
        <taxon>ecological metagenomes</taxon>
    </lineage>
</organism>
<evidence type="ECO:0000313" key="2">
    <source>
        <dbReference type="EMBL" id="KKN10245.1"/>
    </source>
</evidence>
<dbReference type="AlphaFoldDB" id="A0A0F9MSG5"/>
<accession>A0A0F9MSG5</accession>
<comment type="caution">
    <text evidence="2">The sequence shown here is derived from an EMBL/GenBank/DDBJ whole genome shotgun (WGS) entry which is preliminary data.</text>
</comment>
<dbReference type="InterPro" id="IPR029063">
    <property type="entry name" value="SAM-dependent_MTases_sf"/>
</dbReference>